<keyword evidence="4 11" id="KW-0808">Transferase</keyword>
<sequence>MRLYLRPLLAGLTAASIALSPVAGFAQAPALQATAPQPQRKQLLEYPSIHHPVVGARGMVVSQNEIATEVGAQILRQGGNAVDAAVAVGFALAVTLPRAGNIGGDGFMLVHIAQTKETLVIDFRSVAPKAARLEMFVDAKGQETQVASRGYKASAVPGTVAGLALAHRKYGKLAWKDVVEPAFQLASKGVVLSPDEAFVFSWAQERMTESQAGARTFYKTNGDLYKAGETLRQPDLAWSLRQIADHGADAFYRGEIARRFAADMKAHGGLITLEDLASYKAVERKPLMGEYRGLQVATTPPASAGGATLLQMLNMLEGFDLKALGGAGSAGSLNVMAQAMKIAYADRYRHLGDTDFVKVPLKGFTSKAYAAERAKLISTERAVPAKELSVGNPWAYESPNTTHYSVADADGNAVSTTYTLGADFGSGVMVEGTGFVLNNQMNNYSHEQAVAAREKGEGLPPNAMEPGKRMLSTMMPTIVFKDGKPWLITGTPGGSTIIDTVLQVIVNVVDFKLNVAEATHQPRIFQDARDGMDVEPNFNPDTIALLQAKGHKVRVNETMGSAQSIMIDKGLFLGAADPRRPGATAVAP</sequence>
<dbReference type="NCBIfam" id="TIGR00066">
    <property type="entry name" value="g_glut_trans"/>
    <property type="match status" value="1"/>
</dbReference>
<dbReference type="EC" id="3.4.19.13" evidence="11"/>
<dbReference type="Pfam" id="PF01019">
    <property type="entry name" value="G_glu_transpept"/>
    <property type="match status" value="1"/>
</dbReference>
<feature type="binding site" evidence="10">
    <location>
        <position position="124"/>
    </location>
    <ligand>
        <name>L-glutamate</name>
        <dbReference type="ChEBI" id="CHEBI:29985"/>
    </ligand>
</feature>
<comment type="catalytic activity">
    <reaction evidence="8 11">
        <text>an N-terminal (5-L-glutamyl)-[peptide] + an alpha-amino acid = 5-L-glutamyl amino acid + an N-terminal L-alpha-aminoacyl-[peptide]</text>
        <dbReference type="Rhea" id="RHEA:23904"/>
        <dbReference type="Rhea" id="RHEA-COMP:9780"/>
        <dbReference type="Rhea" id="RHEA-COMP:9795"/>
        <dbReference type="ChEBI" id="CHEBI:77644"/>
        <dbReference type="ChEBI" id="CHEBI:78597"/>
        <dbReference type="ChEBI" id="CHEBI:78599"/>
        <dbReference type="ChEBI" id="CHEBI:78608"/>
        <dbReference type="EC" id="2.3.2.2"/>
    </reaction>
</comment>
<dbReference type="EC" id="2.3.2.2" evidence="11"/>
<dbReference type="OrthoDB" id="9781342at2"/>
<evidence type="ECO:0000256" key="2">
    <source>
        <dbReference type="ARBA" id="ARBA00001089"/>
    </source>
</evidence>
<dbReference type="PANTHER" id="PTHR43199">
    <property type="entry name" value="GLUTATHIONE HYDROLASE"/>
    <property type="match status" value="1"/>
</dbReference>
<keyword evidence="12" id="KW-0732">Signal</keyword>
<dbReference type="SUPFAM" id="SSF56235">
    <property type="entry name" value="N-terminal nucleophile aminohydrolases (Ntn hydrolases)"/>
    <property type="match status" value="1"/>
</dbReference>
<comment type="similarity">
    <text evidence="3 11">Belongs to the gamma-glutamyltransferase family.</text>
</comment>
<gene>
    <name evidence="13" type="primary">ggt</name>
    <name evidence="13" type="ORF">CSW64_18285</name>
</gene>
<evidence type="ECO:0000313" key="14">
    <source>
        <dbReference type="Proteomes" id="UP000228945"/>
    </source>
</evidence>
<comment type="pathway">
    <text evidence="11">Sulfur metabolism; glutathione metabolism.</text>
</comment>
<keyword evidence="5 11" id="KW-0378">Hydrolase</keyword>
<dbReference type="GO" id="GO:0036374">
    <property type="term" value="F:glutathione hydrolase activity"/>
    <property type="evidence" value="ECO:0007669"/>
    <property type="project" value="UniProtKB-UniRule"/>
</dbReference>
<keyword evidence="11" id="KW-0317">Glutathione biosynthesis</keyword>
<dbReference type="EMBL" id="CP024201">
    <property type="protein sequence ID" value="ATQ44194.1"/>
    <property type="molecule type" value="Genomic_DNA"/>
</dbReference>
<feature type="active site" description="Nucleophile" evidence="9">
    <location>
        <position position="401"/>
    </location>
</feature>
<evidence type="ECO:0000256" key="1">
    <source>
        <dbReference type="ARBA" id="ARBA00001049"/>
    </source>
</evidence>
<feature type="binding site" evidence="10">
    <location>
        <begin position="472"/>
        <end position="473"/>
    </location>
    <ligand>
        <name>L-glutamate</name>
        <dbReference type="ChEBI" id="CHEBI:29985"/>
    </ligand>
</feature>
<dbReference type="GO" id="GO:0103068">
    <property type="term" value="F:leukotriene C4 gamma-glutamyl transferase activity"/>
    <property type="evidence" value="ECO:0007669"/>
    <property type="project" value="UniProtKB-EC"/>
</dbReference>
<evidence type="ECO:0000313" key="13">
    <source>
        <dbReference type="EMBL" id="ATQ44194.1"/>
    </source>
</evidence>
<evidence type="ECO:0000256" key="3">
    <source>
        <dbReference type="ARBA" id="ARBA00009381"/>
    </source>
</evidence>
<dbReference type="GO" id="GO:0006750">
    <property type="term" value="P:glutathione biosynthetic process"/>
    <property type="evidence" value="ECO:0007669"/>
    <property type="project" value="UniProtKB-KW"/>
</dbReference>
<keyword evidence="7 11" id="KW-0012">Acyltransferase</keyword>
<keyword evidence="6 11" id="KW-0865">Zymogen</keyword>
<dbReference type="PRINTS" id="PR01210">
    <property type="entry name" value="GGTRANSPTASE"/>
</dbReference>
<dbReference type="UniPathway" id="UPA00204"/>
<dbReference type="Gene3D" id="1.10.246.130">
    <property type="match status" value="1"/>
</dbReference>
<organism evidence="13 14">
    <name type="scientific">Caulobacter mirabilis</name>
    <dbReference type="NCBI Taxonomy" id="69666"/>
    <lineage>
        <taxon>Bacteria</taxon>
        <taxon>Pseudomonadati</taxon>
        <taxon>Pseudomonadota</taxon>
        <taxon>Alphaproteobacteria</taxon>
        <taxon>Caulobacterales</taxon>
        <taxon>Caulobacteraceae</taxon>
        <taxon>Caulobacter</taxon>
    </lineage>
</organism>
<dbReference type="InterPro" id="IPR043138">
    <property type="entry name" value="GGT_lsub"/>
</dbReference>
<evidence type="ECO:0000256" key="7">
    <source>
        <dbReference type="ARBA" id="ARBA00023315"/>
    </source>
</evidence>
<evidence type="ECO:0000256" key="10">
    <source>
        <dbReference type="PIRSR" id="PIRSR600101-2"/>
    </source>
</evidence>
<dbReference type="InterPro" id="IPR051792">
    <property type="entry name" value="GGT_bact"/>
</dbReference>
<comment type="catalytic activity">
    <reaction evidence="1 11">
        <text>an S-substituted glutathione + H2O = an S-substituted L-cysteinylglycine + L-glutamate</text>
        <dbReference type="Rhea" id="RHEA:59468"/>
        <dbReference type="ChEBI" id="CHEBI:15377"/>
        <dbReference type="ChEBI" id="CHEBI:29985"/>
        <dbReference type="ChEBI" id="CHEBI:90779"/>
        <dbReference type="ChEBI" id="CHEBI:143103"/>
        <dbReference type="EC" id="3.4.19.13"/>
    </reaction>
</comment>
<protein>
    <recommendedName>
        <fullName evidence="11">Glutathione hydrolase proenzyme</fullName>
        <ecNumber evidence="11">2.3.2.2</ecNumber>
        <ecNumber evidence="11">3.4.19.13</ecNumber>
    </recommendedName>
    <component>
        <recommendedName>
            <fullName evidence="11">Glutathione hydrolase large chain</fullName>
        </recommendedName>
    </component>
    <component>
        <recommendedName>
            <fullName evidence="11">Glutathione hydrolase small chain</fullName>
        </recommendedName>
    </component>
</protein>
<dbReference type="InterPro" id="IPR029055">
    <property type="entry name" value="Ntn_hydrolases_N"/>
</dbReference>
<evidence type="ECO:0000256" key="9">
    <source>
        <dbReference type="PIRSR" id="PIRSR600101-1"/>
    </source>
</evidence>
<reference evidence="13 14" key="1">
    <citation type="submission" date="2017-10" db="EMBL/GenBank/DDBJ databases">
        <title>Genome sequence of Caulobacter mirabilis FWC38.</title>
        <authorList>
            <person name="Fiebig A."/>
            <person name="Crosson S."/>
        </authorList>
    </citation>
    <scope>NUCLEOTIDE SEQUENCE [LARGE SCALE GENOMIC DNA]</scope>
    <source>
        <strain evidence="13 14">FWC 38</strain>
    </source>
</reference>
<comment type="catalytic activity">
    <reaction evidence="2 11">
        <text>glutathione + H2O = L-cysteinylglycine + L-glutamate</text>
        <dbReference type="Rhea" id="RHEA:28807"/>
        <dbReference type="ChEBI" id="CHEBI:15377"/>
        <dbReference type="ChEBI" id="CHEBI:29985"/>
        <dbReference type="ChEBI" id="CHEBI:57925"/>
        <dbReference type="ChEBI" id="CHEBI:61694"/>
        <dbReference type="EC" id="3.4.19.13"/>
    </reaction>
</comment>
<dbReference type="AlphaFoldDB" id="A0A2D2B1Q4"/>
<dbReference type="PANTHER" id="PTHR43199:SF1">
    <property type="entry name" value="GLUTATHIONE HYDROLASE PROENZYME"/>
    <property type="match status" value="1"/>
</dbReference>
<evidence type="ECO:0000256" key="6">
    <source>
        <dbReference type="ARBA" id="ARBA00023145"/>
    </source>
</evidence>
<dbReference type="Proteomes" id="UP000228945">
    <property type="component" value="Chromosome"/>
</dbReference>
<name>A0A2D2B1Q4_9CAUL</name>
<evidence type="ECO:0000256" key="5">
    <source>
        <dbReference type="ARBA" id="ARBA00022801"/>
    </source>
</evidence>
<feature type="signal peptide" evidence="12">
    <location>
        <begin position="1"/>
        <end position="26"/>
    </location>
</feature>
<comment type="subunit">
    <text evidence="11">This enzyme consists of two polypeptide chains, which are synthesized in precursor form from a single polypeptide.</text>
</comment>
<evidence type="ECO:0000256" key="8">
    <source>
        <dbReference type="ARBA" id="ARBA00047417"/>
    </source>
</evidence>
<comment type="PTM">
    <text evidence="11">Cleaved by autocatalysis into a large and a small subunit.</text>
</comment>
<proteinExistence type="inferred from homology"/>
<dbReference type="InterPro" id="IPR043137">
    <property type="entry name" value="GGT_ssub_C"/>
</dbReference>
<dbReference type="RefSeq" id="WP_099623442.1">
    <property type="nucleotide sequence ID" value="NZ_CP024201.1"/>
</dbReference>
<feature type="chain" id="PRO_5013790070" description="Glutathione hydrolase proenzyme" evidence="12">
    <location>
        <begin position="27"/>
        <end position="588"/>
    </location>
</feature>
<feature type="binding site" evidence="10">
    <location>
        <position position="494"/>
    </location>
    <ligand>
        <name>L-glutamate</name>
        <dbReference type="ChEBI" id="CHEBI:29985"/>
    </ligand>
</feature>
<evidence type="ECO:0000256" key="4">
    <source>
        <dbReference type="ARBA" id="ARBA00022679"/>
    </source>
</evidence>
<keyword evidence="14" id="KW-1185">Reference proteome</keyword>
<dbReference type="GO" id="GO:0006751">
    <property type="term" value="P:glutathione catabolic process"/>
    <property type="evidence" value="ECO:0007669"/>
    <property type="project" value="UniProtKB-UniRule"/>
</dbReference>
<evidence type="ECO:0000256" key="11">
    <source>
        <dbReference type="RuleBase" id="RU368036"/>
    </source>
</evidence>
<dbReference type="Gene3D" id="3.60.20.40">
    <property type="match status" value="1"/>
</dbReference>
<accession>A0A2D2B1Q4</accession>
<evidence type="ECO:0000256" key="12">
    <source>
        <dbReference type="SAM" id="SignalP"/>
    </source>
</evidence>
<dbReference type="KEGG" id="cmb:CSW64_18285"/>
<dbReference type="InterPro" id="IPR000101">
    <property type="entry name" value="GGT_peptidase"/>
</dbReference>